<protein>
    <submittedName>
        <fullName evidence="2">CUB domain-containing protein</fullName>
    </submittedName>
</protein>
<sequence length="151" mass="17005">MEAKKAMLHQLLLENSEAVVLNVSPAFSTSYNGVQFTWALRLSDECVVVSSGEVFSLLNWHPLNHSQHAFYSAEAAPSVRHVFVLLYYKDGPSSDVIVEEKCGVTCLHGAIVSIKKKAPVQSAKKLVFYYWEDNHVELKKNNKKKVIEQLL</sequence>
<keyword evidence="1" id="KW-1185">Reference proteome</keyword>
<evidence type="ECO:0000313" key="1">
    <source>
        <dbReference type="Proteomes" id="UP000095283"/>
    </source>
</evidence>
<accession>A0A1I7WT86</accession>
<evidence type="ECO:0000313" key="2">
    <source>
        <dbReference type="WBParaSite" id="Hba_08378"/>
    </source>
</evidence>
<dbReference type="Proteomes" id="UP000095283">
    <property type="component" value="Unplaced"/>
</dbReference>
<proteinExistence type="predicted"/>
<dbReference type="AlphaFoldDB" id="A0A1I7WT86"/>
<name>A0A1I7WT86_HETBA</name>
<reference evidence="2" key="1">
    <citation type="submission" date="2016-11" db="UniProtKB">
        <authorList>
            <consortium name="WormBaseParasite"/>
        </authorList>
    </citation>
    <scope>IDENTIFICATION</scope>
</reference>
<organism evidence="1 2">
    <name type="scientific">Heterorhabditis bacteriophora</name>
    <name type="common">Entomopathogenic nematode worm</name>
    <dbReference type="NCBI Taxonomy" id="37862"/>
    <lineage>
        <taxon>Eukaryota</taxon>
        <taxon>Metazoa</taxon>
        <taxon>Ecdysozoa</taxon>
        <taxon>Nematoda</taxon>
        <taxon>Chromadorea</taxon>
        <taxon>Rhabditida</taxon>
        <taxon>Rhabditina</taxon>
        <taxon>Rhabditomorpha</taxon>
        <taxon>Strongyloidea</taxon>
        <taxon>Heterorhabditidae</taxon>
        <taxon>Heterorhabditis</taxon>
    </lineage>
</organism>
<dbReference type="WBParaSite" id="Hba_08378">
    <property type="protein sequence ID" value="Hba_08378"/>
    <property type="gene ID" value="Hba_08378"/>
</dbReference>